<evidence type="ECO:0000256" key="2">
    <source>
        <dbReference type="ARBA" id="ARBA00012438"/>
    </source>
</evidence>
<dbReference type="Pfam" id="PF12860">
    <property type="entry name" value="PAS_7"/>
    <property type="match status" value="2"/>
</dbReference>
<dbReference type="RefSeq" id="WP_169625324.1">
    <property type="nucleotide sequence ID" value="NZ_JABBNT010000003.1"/>
</dbReference>
<sequence>MEFEGILLIGVLAAFAGAMPIILYFRHRLKREEARTDAAKALMLEGPIGMIRQTETGWEANTLAQRLLFSRPIDIVTDADLIGIVAPSLRDAFRESLSALTGEGRDFDLTVDTYSDVRVIAVSGRTIAGRAVLWLRDESASAWLAEQYSERETELGELRAVVDALPLPVWWRDAKTLALKGNNSAYRLMIGSSEGGDEGLTSAKRTMTDRSKDLARLVARTGMAQTESRHAVIEGNRLALDITESPLEKYPGLLVGHARDMTPLETLQMTLAEHISIQDQVLERLNSAIVIFGPDKRLMFFNRAYADLWRMPPDFLEDQPAIGTLLEYQRELRLLPETSDFPAFKRGMERRFTDLIEAKDDLLHLPDGRTLQAICSPHPLGGLIFQYEDVTDRLALESSHNTLSAVQRSTLNSLFEGVCVFGRDGRLKLFNNVYADLFNLNPSWLATEPHVSEVTEAARPVLPETDDWPTLKRRLVHSVSEPKIRHGRMNLANDRVIDYAYVPLPDSQCLVLYFDVTDSTRVEAALRERNRALENADLLKSRFVANVSYELRTPLNAILGFTELMQIGRFGPLSDSQASCVADIFSAAQSLSELIGDILDLAAVQAGFMEIDNQPVDIAESLLEAVEAMGRRKPLPSSIRLGRPDGKVGVSADPRRLIQALRNMLVDGMHYAPNGSEIDVELSGADTDGRVTLKITVPKRRPDDPPWSDRLLGNQSIPDIDSGLANSTDVGITLARSLLAVQDVDVRPGNEPDSLICTFAKADV</sequence>
<reference evidence="7 8" key="1">
    <citation type="submission" date="2020-04" db="EMBL/GenBank/DDBJ databases">
        <title>Rhodospirillaceae bacterium KN72 isolated from deep sea.</title>
        <authorList>
            <person name="Zhang D.-C."/>
        </authorList>
    </citation>
    <scope>NUCLEOTIDE SEQUENCE [LARGE SCALE GENOMIC DNA]</scope>
    <source>
        <strain evidence="7 8">KN72</strain>
    </source>
</reference>
<dbReference type="PANTHER" id="PTHR43047:SF72">
    <property type="entry name" value="OSMOSENSING HISTIDINE PROTEIN KINASE SLN1"/>
    <property type="match status" value="1"/>
</dbReference>
<keyword evidence="5" id="KW-1133">Transmembrane helix</keyword>
<dbReference type="InterPro" id="IPR036890">
    <property type="entry name" value="HATPase_C_sf"/>
</dbReference>
<comment type="caution">
    <text evidence="7">The sequence shown here is derived from an EMBL/GenBank/DDBJ whole genome shotgun (WGS) entry which is preliminary data.</text>
</comment>
<dbReference type="InterPro" id="IPR036097">
    <property type="entry name" value="HisK_dim/P_sf"/>
</dbReference>
<dbReference type="PROSITE" id="PS50109">
    <property type="entry name" value="HIS_KIN"/>
    <property type="match status" value="1"/>
</dbReference>
<gene>
    <name evidence="7" type="ORF">HH303_10670</name>
</gene>
<dbReference type="Proteomes" id="UP000539372">
    <property type="component" value="Unassembled WGS sequence"/>
</dbReference>
<dbReference type="Pfam" id="PF00512">
    <property type="entry name" value="HisKA"/>
    <property type="match status" value="1"/>
</dbReference>
<comment type="catalytic activity">
    <reaction evidence="1">
        <text>ATP + protein L-histidine = ADP + protein N-phospho-L-histidine.</text>
        <dbReference type="EC" id="2.7.13.3"/>
    </reaction>
</comment>
<evidence type="ECO:0000256" key="5">
    <source>
        <dbReference type="SAM" id="Phobius"/>
    </source>
</evidence>
<keyword evidence="8" id="KW-1185">Reference proteome</keyword>
<dbReference type="SMART" id="SM00388">
    <property type="entry name" value="HisKA"/>
    <property type="match status" value="1"/>
</dbReference>
<dbReference type="InterPro" id="IPR005467">
    <property type="entry name" value="His_kinase_dom"/>
</dbReference>
<dbReference type="InterPro" id="IPR003661">
    <property type="entry name" value="HisK_dim/P_dom"/>
</dbReference>
<dbReference type="InterPro" id="IPR035965">
    <property type="entry name" value="PAS-like_dom_sf"/>
</dbReference>
<dbReference type="EC" id="2.7.13.3" evidence="2"/>
<dbReference type="AlphaFoldDB" id="A0A7Y0E0E1"/>
<protein>
    <recommendedName>
        <fullName evidence="2">histidine kinase</fullName>
        <ecNumber evidence="2">2.7.13.3</ecNumber>
    </recommendedName>
</protein>
<dbReference type="Gene3D" id="3.30.450.20">
    <property type="entry name" value="PAS domain"/>
    <property type="match status" value="1"/>
</dbReference>
<proteinExistence type="predicted"/>
<dbReference type="PANTHER" id="PTHR43047">
    <property type="entry name" value="TWO-COMPONENT HISTIDINE PROTEIN KINASE"/>
    <property type="match status" value="1"/>
</dbReference>
<dbReference type="GO" id="GO:0000155">
    <property type="term" value="F:phosphorelay sensor kinase activity"/>
    <property type="evidence" value="ECO:0007669"/>
    <property type="project" value="InterPro"/>
</dbReference>
<evidence type="ECO:0000256" key="4">
    <source>
        <dbReference type="ARBA" id="ARBA00022777"/>
    </source>
</evidence>
<feature type="domain" description="Histidine kinase" evidence="6">
    <location>
        <begin position="546"/>
        <end position="696"/>
    </location>
</feature>
<keyword evidence="5" id="KW-0472">Membrane</keyword>
<dbReference type="CDD" id="cd00082">
    <property type="entry name" value="HisKA"/>
    <property type="match status" value="1"/>
</dbReference>
<dbReference type="SUPFAM" id="SSF55874">
    <property type="entry name" value="ATPase domain of HSP90 chaperone/DNA topoisomerase II/histidine kinase"/>
    <property type="match status" value="1"/>
</dbReference>
<feature type="transmembrane region" description="Helical" evidence="5">
    <location>
        <begin position="6"/>
        <end position="25"/>
    </location>
</feature>
<dbReference type="EMBL" id="JABBNT010000003">
    <property type="protein sequence ID" value="NMM44942.1"/>
    <property type="molecule type" value="Genomic_DNA"/>
</dbReference>
<accession>A0A7Y0E0E1</accession>
<organism evidence="7 8">
    <name type="scientific">Pacificispira spongiicola</name>
    <dbReference type="NCBI Taxonomy" id="2729598"/>
    <lineage>
        <taxon>Bacteria</taxon>
        <taxon>Pseudomonadati</taxon>
        <taxon>Pseudomonadota</taxon>
        <taxon>Alphaproteobacteria</taxon>
        <taxon>Rhodospirillales</taxon>
        <taxon>Rhodospirillaceae</taxon>
        <taxon>Pacificispira</taxon>
    </lineage>
</organism>
<keyword evidence="5" id="KW-0812">Transmembrane</keyword>
<keyword evidence="4 7" id="KW-0418">Kinase</keyword>
<evidence type="ECO:0000256" key="1">
    <source>
        <dbReference type="ARBA" id="ARBA00000085"/>
    </source>
</evidence>
<dbReference type="Gene3D" id="1.10.287.130">
    <property type="match status" value="1"/>
</dbReference>
<dbReference type="SUPFAM" id="SSF47384">
    <property type="entry name" value="Homodimeric domain of signal transducing histidine kinase"/>
    <property type="match status" value="1"/>
</dbReference>
<name>A0A7Y0E0E1_9PROT</name>
<evidence type="ECO:0000313" key="8">
    <source>
        <dbReference type="Proteomes" id="UP000539372"/>
    </source>
</evidence>
<dbReference type="GO" id="GO:0009927">
    <property type="term" value="F:histidine phosphotransfer kinase activity"/>
    <property type="evidence" value="ECO:0007669"/>
    <property type="project" value="TreeGrafter"/>
</dbReference>
<dbReference type="GO" id="GO:0005886">
    <property type="term" value="C:plasma membrane"/>
    <property type="evidence" value="ECO:0007669"/>
    <property type="project" value="TreeGrafter"/>
</dbReference>
<evidence type="ECO:0000259" key="6">
    <source>
        <dbReference type="PROSITE" id="PS50109"/>
    </source>
</evidence>
<evidence type="ECO:0000313" key="7">
    <source>
        <dbReference type="EMBL" id="NMM44942.1"/>
    </source>
</evidence>
<dbReference type="SUPFAM" id="SSF55785">
    <property type="entry name" value="PYP-like sensor domain (PAS domain)"/>
    <property type="match status" value="2"/>
</dbReference>
<evidence type="ECO:0000256" key="3">
    <source>
        <dbReference type="ARBA" id="ARBA00022679"/>
    </source>
</evidence>
<keyword evidence="3" id="KW-0808">Transferase</keyword>